<reference evidence="1" key="1">
    <citation type="journal article" date="2014" name="Front. Microbiol.">
        <title>High frequency of phylogenetically diverse reductive dehalogenase-homologous genes in deep subseafloor sedimentary metagenomes.</title>
        <authorList>
            <person name="Kawai M."/>
            <person name="Futagami T."/>
            <person name="Toyoda A."/>
            <person name="Takaki Y."/>
            <person name="Nishi S."/>
            <person name="Hori S."/>
            <person name="Arai W."/>
            <person name="Tsubouchi T."/>
            <person name="Morono Y."/>
            <person name="Uchiyama I."/>
            <person name="Ito T."/>
            <person name="Fujiyama A."/>
            <person name="Inagaki F."/>
            <person name="Takami H."/>
        </authorList>
    </citation>
    <scope>NUCLEOTIDE SEQUENCE</scope>
    <source>
        <strain evidence="1">Expedition CK06-06</strain>
    </source>
</reference>
<dbReference type="EMBL" id="BARS01034769">
    <property type="protein sequence ID" value="GAG25920.1"/>
    <property type="molecule type" value="Genomic_DNA"/>
</dbReference>
<sequence length="85" mass="10201">MKKGEYFILSIGSYGYNSDFHVIQRLFKALKDLNKEELVDLYYELNPPDGCSRCVYCFDTKEFIQILINRFYIEEVELSTWHIMD</sequence>
<protein>
    <submittedName>
        <fullName evidence="1">Uncharacterized protein</fullName>
    </submittedName>
</protein>
<organism evidence="1">
    <name type="scientific">marine sediment metagenome</name>
    <dbReference type="NCBI Taxonomy" id="412755"/>
    <lineage>
        <taxon>unclassified sequences</taxon>
        <taxon>metagenomes</taxon>
        <taxon>ecological metagenomes</taxon>
    </lineage>
</organism>
<proteinExistence type="predicted"/>
<name>X0W5T0_9ZZZZ</name>
<comment type="caution">
    <text evidence="1">The sequence shown here is derived from an EMBL/GenBank/DDBJ whole genome shotgun (WGS) entry which is preliminary data.</text>
</comment>
<accession>X0W5T0</accession>
<evidence type="ECO:0000313" key="1">
    <source>
        <dbReference type="EMBL" id="GAG25920.1"/>
    </source>
</evidence>
<dbReference type="AlphaFoldDB" id="X0W5T0"/>
<gene>
    <name evidence="1" type="ORF">S01H1_53676</name>
</gene>